<evidence type="ECO:0000256" key="3">
    <source>
        <dbReference type="SAM" id="SignalP"/>
    </source>
</evidence>
<evidence type="ECO:0000256" key="1">
    <source>
        <dbReference type="ARBA" id="ARBA00022723"/>
    </source>
</evidence>
<dbReference type="RefSeq" id="WP_129212852.1">
    <property type="nucleotide sequence ID" value="NZ_REGR01000007.1"/>
</dbReference>
<keyword evidence="3" id="KW-0732">Signal</keyword>
<feature type="chain" id="PRO_5047192640" description="PilY1 beta-propeller domain-containing protein" evidence="3">
    <location>
        <begin position="23"/>
        <end position="964"/>
    </location>
</feature>
<organism evidence="5 6">
    <name type="scientific">Crenobacter cavernae</name>
    <dbReference type="NCBI Taxonomy" id="2290923"/>
    <lineage>
        <taxon>Bacteria</taxon>
        <taxon>Pseudomonadati</taxon>
        <taxon>Pseudomonadota</taxon>
        <taxon>Betaproteobacteria</taxon>
        <taxon>Neisseriales</taxon>
        <taxon>Neisseriaceae</taxon>
        <taxon>Crenobacter</taxon>
    </lineage>
</organism>
<keyword evidence="2" id="KW-0106">Calcium</keyword>
<protein>
    <recommendedName>
        <fullName evidence="4">PilY1 beta-propeller domain-containing protein</fullName>
    </recommendedName>
</protein>
<dbReference type="InterPro" id="IPR008707">
    <property type="entry name" value="B-propeller_PilY1"/>
</dbReference>
<sequence>MSPVLARLVCAALLLPSLSARAEPSPYPAVPLQLSSATLPPNVMLVPMLDKAPLLVDVQQLTTQLLGKQYPVRLGLLSYDNSLPEPTLASLLGTVLDLQGALNKRNSGGRLYLEAEERGLVGDALFGVNQLLSGKLTTTLTGTLGGALGVQMGFPIAESYAELTRYYRGQPSLYNKPTSPLLQSVSSAVEGLVGGLLGASSTRYDSPILYRCQKNFVLLISSDTPSKDDSFPFSGDTLLTGLPNPPKLDDLAERAYQGDLMTGGTDRDGLSFDAPDFPRQNLVTNTIALGADQPLLAATAQKGGGRYQWAKNLAELSTAYDNAMREMVGQGSISVPPVSVNPMSRSVFQASYQSGAWTGRLDVYPVSEAGKIDLAHPVAAKLPANPRDRRIVTTHKGLVNDLVNLAGAASDDVKQLIGVNLGLGDVLGELFGEAKGVAVNLPIRRQYRLGDIIDSRPETANDGQLVAVGANDGMLHVFKRGANDTDYTEVLGYIPSAVLFNTLYLARNDYGTFSNPHRYYVNGPLATEKAGDDWVLVGTLAQGGKGLFALKLTPLAGDAAWQASDVVLWDKTDKSSGFGHLGHTFGRPIIAKVHTGSGDSTTWAAIVANGYDSADGVASLFVIDLVTGAVIRELAVDTSGGNGLSAPAVLDQDNDDVADVVYAGDLKGNVWRFDLSTAPAGWTSRLFRDGDASQPVTGAPVIAASGSGHTVIFGTGRLLYNADKAAPFAVQAIYGLRDNGQVGEYRYADRATTLVAQTIEREEMAEAGGASRMVRRVSQNAASPTGDGGWYLELPATYGERVTQSPLLLGDKLFFSTQIPVSPGGKCAPPGDGWIMALKAGSGARSDIPLLDLDGDEKYTDFDRVQYSDKPNTNVASGVKAGLGMPTELTFLGSSAKPVSWQPYRSQDGQINNRANLYTSLNPGRLGLRLTFAGAASDTSVGDLMLVAPPAAAQGMRLSWRELF</sequence>
<comment type="caution">
    <text evidence="5">The sequence shown here is derived from an EMBL/GenBank/DDBJ whole genome shotgun (WGS) entry which is preliminary data.</text>
</comment>
<accession>A0ABY0FFK1</accession>
<dbReference type="EMBL" id="REGR01000007">
    <property type="protein sequence ID" value="RXZ43720.1"/>
    <property type="molecule type" value="Genomic_DNA"/>
</dbReference>
<gene>
    <name evidence="5" type="ORF">EBB06_08920</name>
</gene>
<keyword evidence="1" id="KW-0479">Metal-binding</keyword>
<evidence type="ECO:0000259" key="4">
    <source>
        <dbReference type="Pfam" id="PF05567"/>
    </source>
</evidence>
<dbReference type="Proteomes" id="UP000290682">
    <property type="component" value="Unassembled WGS sequence"/>
</dbReference>
<name>A0ABY0FFK1_9NEIS</name>
<evidence type="ECO:0000256" key="2">
    <source>
        <dbReference type="ARBA" id="ARBA00022837"/>
    </source>
</evidence>
<dbReference type="Pfam" id="PF05567">
    <property type="entry name" value="T4P_PilY1"/>
    <property type="match status" value="1"/>
</dbReference>
<proteinExistence type="predicted"/>
<evidence type="ECO:0000313" key="6">
    <source>
        <dbReference type="Proteomes" id="UP000290682"/>
    </source>
</evidence>
<evidence type="ECO:0000313" key="5">
    <source>
        <dbReference type="EMBL" id="RXZ43720.1"/>
    </source>
</evidence>
<feature type="signal peptide" evidence="3">
    <location>
        <begin position="1"/>
        <end position="22"/>
    </location>
</feature>
<feature type="domain" description="PilY1 beta-propeller" evidence="4">
    <location>
        <begin position="465"/>
        <end position="750"/>
    </location>
</feature>
<dbReference type="SUPFAM" id="SSF82171">
    <property type="entry name" value="DPP6 N-terminal domain-like"/>
    <property type="match status" value="1"/>
</dbReference>
<reference evidence="5 6" key="1">
    <citation type="submission" date="2018-10" db="EMBL/GenBank/DDBJ databases">
        <title>Draft genome of Fastidiocella sp. strain 375T, a bacterium isolated from a karstic cave dripping water.</title>
        <authorList>
            <person name="Coelho C."/>
            <person name="Verissimo A."/>
            <person name="Tiago I."/>
        </authorList>
    </citation>
    <scope>NUCLEOTIDE SEQUENCE [LARGE SCALE GENOMIC DNA]</scope>
    <source>
        <strain evidence="5 6">CAVE-375</strain>
    </source>
</reference>
<keyword evidence="6" id="KW-1185">Reference proteome</keyword>